<evidence type="ECO:0000313" key="2">
    <source>
        <dbReference type="EMBL" id="KAJ8413031.1"/>
    </source>
</evidence>
<keyword evidence="3" id="KW-1185">Reference proteome</keyword>
<evidence type="ECO:0000256" key="1">
    <source>
        <dbReference type="SAM" id="MobiDB-lite"/>
    </source>
</evidence>
<gene>
    <name evidence="2" type="ORF">AAFF_G00106130</name>
</gene>
<sequence>MEPGAEAPPHHHQRRRPVTHGLDDQKRSCRDHARIHNKGAGYCTGDNDINMQGREVAAPGAHISHLLQLLTGKRMVAGPSVTCVRQLG</sequence>
<organism evidence="2 3">
    <name type="scientific">Aldrovandia affinis</name>
    <dbReference type="NCBI Taxonomy" id="143900"/>
    <lineage>
        <taxon>Eukaryota</taxon>
        <taxon>Metazoa</taxon>
        <taxon>Chordata</taxon>
        <taxon>Craniata</taxon>
        <taxon>Vertebrata</taxon>
        <taxon>Euteleostomi</taxon>
        <taxon>Actinopterygii</taxon>
        <taxon>Neopterygii</taxon>
        <taxon>Teleostei</taxon>
        <taxon>Notacanthiformes</taxon>
        <taxon>Halosauridae</taxon>
        <taxon>Aldrovandia</taxon>
    </lineage>
</organism>
<comment type="caution">
    <text evidence="2">The sequence shown here is derived from an EMBL/GenBank/DDBJ whole genome shotgun (WGS) entry which is preliminary data.</text>
</comment>
<reference evidence="2" key="1">
    <citation type="journal article" date="2023" name="Science">
        <title>Genome structures resolve the early diversification of teleost fishes.</title>
        <authorList>
            <person name="Parey E."/>
            <person name="Louis A."/>
            <person name="Montfort J."/>
            <person name="Bouchez O."/>
            <person name="Roques C."/>
            <person name="Iampietro C."/>
            <person name="Lluch J."/>
            <person name="Castinel A."/>
            <person name="Donnadieu C."/>
            <person name="Desvignes T."/>
            <person name="Floi Bucao C."/>
            <person name="Jouanno E."/>
            <person name="Wen M."/>
            <person name="Mejri S."/>
            <person name="Dirks R."/>
            <person name="Jansen H."/>
            <person name="Henkel C."/>
            <person name="Chen W.J."/>
            <person name="Zahm M."/>
            <person name="Cabau C."/>
            <person name="Klopp C."/>
            <person name="Thompson A.W."/>
            <person name="Robinson-Rechavi M."/>
            <person name="Braasch I."/>
            <person name="Lecointre G."/>
            <person name="Bobe J."/>
            <person name="Postlethwait J.H."/>
            <person name="Berthelot C."/>
            <person name="Roest Crollius H."/>
            <person name="Guiguen Y."/>
        </authorList>
    </citation>
    <scope>NUCLEOTIDE SEQUENCE</scope>
    <source>
        <strain evidence="2">NC1722</strain>
    </source>
</reference>
<name>A0AAD7T3Z5_9TELE</name>
<feature type="region of interest" description="Disordered" evidence="1">
    <location>
        <begin position="1"/>
        <end position="28"/>
    </location>
</feature>
<proteinExistence type="predicted"/>
<dbReference type="EMBL" id="JAINUG010000017">
    <property type="protein sequence ID" value="KAJ8413031.1"/>
    <property type="molecule type" value="Genomic_DNA"/>
</dbReference>
<protein>
    <submittedName>
        <fullName evidence="2">Uncharacterized protein</fullName>
    </submittedName>
</protein>
<accession>A0AAD7T3Z5</accession>
<evidence type="ECO:0000313" key="3">
    <source>
        <dbReference type="Proteomes" id="UP001221898"/>
    </source>
</evidence>
<dbReference type="AlphaFoldDB" id="A0AAD7T3Z5"/>
<dbReference type="Proteomes" id="UP001221898">
    <property type="component" value="Unassembled WGS sequence"/>
</dbReference>